<feature type="transmembrane region" description="Helical" evidence="8">
    <location>
        <begin position="417"/>
        <end position="436"/>
    </location>
</feature>
<dbReference type="Pfam" id="PF00083">
    <property type="entry name" value="Sugar_tr"/>
    <property type="match status" value="1"/>
</dbReference>
<evidence type="ECO:0000256" key="7">
    <source>
        <dbReference type="ARBA" id="ARBA00023136"/>
    </source>
</evidence>
<feature type="transmembrane region" description="Helical" evidence="8">
    <location>
        <begin position="169"/>
        <end position="187"/>
    </location>
</feature>
<feature type="transmembrane region" description="Helical" evidence="8">
    <location>
        <begin position="286"/>
        <end position="307"/>
    </location>
</feature>
<keyword evidence="9" id="KW-0732">Signal</keyword>
<evidence type="ECO:0000256" key="1">
    <source>
        <dbReference type="ARBA" id="ARBA00004651"/>
    </source>
</evidence>
<evidence type="ECO:0000313" key="12">
    <source>
        <dbReference type="Proteomes" id="UP000475862"/>
    </source>
</evidence>
<evidence type="ECO:0000256" key="4">
    <source>
        <dbReference type="ARBA" id="ARBA00022597"/>
    </source>
</evidence>
<keyword evidence="7 8" id="KW-0472">Membrane</keyword>
<dbReference type="Gene3D" id="1.20.1250.20">
    <property type="entry name" value="MFS general substrate transporter like domains"/>
    <property type="match status" value="1"/>
</dbReference>
<keyword evidence="5 8" id="KW-0812">Transmembrane</keyword>
<dbReference type="InterPro" id="IPR050549">
    <property type="entry name" value="MFS_Trehalose_Transporter"/>
</dbReference>
<sequence>MRQAHWYFICPLYTFVSSAASLGSLVCGSWIGWSAPATYLMKTNQTNLEVIDYGMMIAMYDLGNMISPIPCGYLLALYGRKWTIRMIGPMNIIAWITIIIWPSQLGVLYIARLFAGLAKGMTFSSVPMYVGEIAEVKLRGAVLSLFPIMLCVGMLGIQTIGQMLNYIELNILGLCFSVMFTVLFFFMPESPYYLMQQNQRDEAEKSLKRIRAKDDVTDELELIDETITKQMQSKTTYRELFQNKANRRAFIITAGASMFQRLSGVSPFIHFTSITLPSTNYWMKPLAAVVLFTVSKNIGTLSNMALVDWMGRKPLMLISHAAMSALTALYGLSLYALANGPEDHPLAWCPVILLWLFGFAYSVGAGSLTYTLIGEMFAANVKTKAAPLCVMCLAGSSFLLDGIYTKISRAFGVYTNYYMYAVFNLVWAVVAGFVMIETKGKTFLEIEQILGTP</sequence>
<evidence type="ECO:0000256" key="3">
    <source>
        <dbReference type="ARBA" id="ARBA00022475"/>
    </source>
</evidence>
<dbReference type="PANTHER" id="PTHR48021:SF1">
    <property type="entry name" value="GH07001P-RELATED"/>
    <property type="match status" value="1"/>
</dbReference>
<keyword evidence="6 8" id="KW-1133">Transmembrane helix</keyword>
<dbReference type="PANTHER" id="PTHR48021">
    <property type="match status" value="1"/>
</dbReference>
<feature type="transmembrane region" description="Helical" evidence="8">
    <location>
        <begin position="53"/>
        <end position="78"/>
    </location>
</feature>
<dbReference type="InterPro" id="IPR020846">
    <property type="entry name" value="MFS_dom"/>
</dbReference>
<evidence type="ECO:0000259" key="10">
    <source>
        <dbReference type="PROSITE" id="PS50850"/>
    </source>
</evidence>
<dbReference type="InterPro" id="IPR036259">
    <property type="entry name" value="MFS_trans_sf"/>
</dbReference>
<feature type="transmembrane region" description="Helical" evidence="8">
    <location>
        <begin position="314"/>
        <end position="332"/>
    </location>
</feature>
<dbReference type="InterPro" id="IPR005828">
    <property type="entry name" value="MFS_sugar_transport-like"/>
</dbReference>
<dbReference type="PROSITE" id="PS00217">
    <property type="entry name" value="SUGAR_TRANSPORT_2"/>
    <property type="match status" value="1"/>
</dbReference>
<evidence type="ECO:0000256" key="6">
    <source>
        <dbReference type="ARBA" id="ARBA00022989"/>
    </source>
</evidence>
<comment type="subcellular location">
    <subcellularLocation>
        <location evidence="1">Cell membrane</location>
        <topology evidence="1">Multi-pass membrane protein</topology>
    </subcellularLocation>
</comment>
<dbReference type="InterPro" id="IPR005829">
    <property type="entry name" value="Sugar_transporter_CS"/>
</dbReference>
<feature type="transmembrane region" description="Helical" evidence="8">
    <location>
        <begin position="12"/>
        <end position="33"/>
    </location>
</feature>
<dbReference type="InterPro" id="IPR003663">
    <property type="entry name" value="Sugar/inositol_transpt"/>
</dbReference>
<feature type="transmembrane region" description="Helical" evidence="8">
    <location>
        <begin position="352"/>
        <end position="373"/>
    </location>
</feature>
<gene>
    <name evidence="11" type="ORF">AGLY_017889</name>
</gene>
<dbReference type="PRINTS" id="PR00171">
    <property type="entry name" value="SUGRTRNSPORT"/>
</dbReference>
<evidence type="ECO:0000313" key="11">
    <source>
        <dbReference type="EMBL" id="KAE9521719.1"/>
    </source>
</evidence>
<dbReference type="GO" id="GO:0022857">
    <property type="term" value="F:transmembrane transporter activity"/>
    <property type="evidence" value="ECO:0007669"/>
    <property type="project" value="InterPro"/>
</dbReference>
<feature type="signal peptide" evidence="9">
    <location>
        <begin position="1"/>
        <end position="19"/>
    </location>
</feature>
<protein>
    <recommendedName>
        <fullName evidence="10">Major facilitator superfamily (MFS) profile domain-containing protein</fullName>
    </recommendedName>
</protein>
<feature type="chain" id="PRO_5026332810" description="Major facilitator superfamily (MFS) profile domain-containing protein" evidence="9">
    <location>
        <begin position="20"/>
        <end position="453"/>
    </location>
</feature>
<proteinExistence type="predicted"/>
<comment type="caution">
    <text evidence="11">The sequence shown here is derived from an EMBL/GenBank/DDBJ whole genome shotgun (WGS) entry which is preliminary data.</text>
</comment>
<feature type="transmembrane region" description="Helical" evidence="8">
    <location>
        <begin position="90"/>
        <end position="118"/>
    </location>
</feature>
<reference evidence="11 12" key="1">
    <citation type="submission" date="2019-08" db="EMBL/GenBank/DDBJ databases">
        <title>The genome of the soybean aphid Biotype 1, its phylome, world population structure and adaptation to the North American continent.</title>
        <authorList>
            <person name="Giordano R."/>
            <person name="Donthu R.K."/>
            <person name="Hernandez A.G."/>
            <person name="Wright C.L."/>
            <person name="Zimin A.V."/>
        </authorList>
    </citation>
    <scope>NUCLEOTIDE SEQUENCE [LARGE SCALE GENOMIC DNA]</scope>
    <source>
        <tissue evidence="11">Whole aphids</tissue>
    </source>
</reference>
<dbReference type="AlphaFoldDB" id="A0A6G0STT4"/>
<keyword evidence="2" id="KW-0813">Transport</keyword>
<evidence type="ECO:0000256" key="2">
    <source>
        <dbReference type="ARBA" id="ARBA00022448"/>
    </source>
</evidence>
<feature type="transmembrane region" description="Helical" evidence="8">
    <location>
        <begin position="385"/>
        <end position="405"/>
    </location>
</feature>
<dbReference type="Proteomes" id="UP000475862">
    <property type="component" value="Unassembled WGS sequence"/>
</dbReference>
<evidence type="ECO:0000256" key="8">
    <source>
        <dbReference type="SAM" id="Phobius"/>
    </source>
</evidence>
<dbReference type="EMBL" id="VYZN01002414">
    <property type="protein sequence ID" value="KAE9521719.1"/>
    <property type="molecule type" value="Genomic_DNA"/>
</dbReference>
<feature type="domain" description="Major facilitator superfamily (MFS) profile" evidence="10">
    <location>
        <begin position="16"/>
        <end position="439"/>
    </location>
</feature>
<name>A0A6G0STT4_APHGL</name>
<evidence type="ECO:0000256" key="5">
    <source>
        <dbReference type="ARBA" id="ARBA00022692"/>
    </source>
</evidence>
<dbReference type="GO" id="GO:0005886">
    <property type="term" value="C:plasma membrane"/>
    <property type="evidence" value="ECO:0007669"/>
    <property type="project" value="UniProtKB-SubCell"/>
</dbReference>
<keyword evidence="4" id="KW-0762">Sugar transport</keyword>
<keyword evidence="12" id="KW-1185">Reference proteome</keyword>
<dbReference type="FunFam" id="1.20.1250.20:FF:000218">
    <property type="entry name" value="facilitated trehalose transporter Tret1"/>
    <property type="match status" value="1"/>
</dbReference>
<dbReference type="PROSITE" id="PS50850">
    <property type="entry name" value="MFS"/>
    <property type="match status" value="1"/>
</dbReference>
<dbReference type="OrthoDB" id="4142200at2759"/>
<dbReference type="SUPFAM" id="SSF103473">
    <property type="entry name" value="MFS general substrate transporter"/>
    <property type="match status" value="1"/>
</dbReference>
<evidence type="ECO:0000256" key="9">
    <source>
        <dbReference type="SAM" id="SignalP"/>
    </source>
</evidence>
<keyword evidence="3" id="KW-1003">Cell membrane</keyword>
<accession>A0A6G0STT4</accession>
<organism evidence="11 12">
    <name type="scientific">Aphis glycines</name>
    <name type="common">Soybean aphid</name>
    <dbReference type="NCBI Taxonomy" id="307491"/>
    <lineage>
        <taxon>Eukaryota</taxon>
        <taxon>Metazoa</taxon>
        <taxon>Ecdysozoa</taxon>
        <taxon>Arthropoda</taxon>
        <taxon>Hexapoda</taxon>
        <taxon>Insecta</taxon>
        <taxon>Pterygota</taxon>
        <taxon>Neoptera</taxon>
        <taxon>Paraneoptera</taxon>
        <taxon>Hemiptera</taxon>
        <taxon>Sternorrhyncha</taxon>
        <taxon>Aphidomorpha</taxon>
        <taxon>Aphidoidea</taxon>
        <taxon>Aphididae</taxon>
        <taxon>Aphidini</taxon>
        <taxon>Aphis</taxon>
        <taxon>Aphis</taxon>
    </lineage>
</organism>
<feature type="transmembrane region" description="Helical" evidence="8">
    <location>
        <begin position="138"/>
        <end position="157"/>
    </location>
</feature>